<evidence type="ECO:0000256" key="1">
    <source>
        <dbReference type="ARBA" id="ARBA00022723"/>
    </source>
</evidence>
<accession>A0A6P8JKQ8</accession>
<feature type="domain" description="Peptidase S1" evidence="9">
    <location>
        <begin position="1"/>
        <end position="198"/>
    </location>
</feature>
<dbReference type="Pfam" id="PF00089">
    <property type="entry name" value="Trypsin"/>
    <property type="match status" value="1"/>
</dbReference>
<keyword evidence="10" id="KW-1185">Reference proteome</keyword>
<evidence type="ECO:0000256" key="8">
    <source>
        <dbReference type="RuleBase" id="RU363034"/>
    </source>
</evidence>
<keyword evidence="4" id="KW-0865">Zymogen</keyword>
<evidence type="ECO:0000256" key="2">
    <source>
        <dbReference type="ARBA" id="ARBA00022729"/>
    </source>
</evidence>
<evidence type="ECO:0000256" key="4">
    <source>
        <dbReference type="ARBA" id="ARBA00023145"/>
    </source>
</evidence>
<dbReference type="SMART" id="SM00020">
    <property type="entry name" value="Tryp_SPc"/>
    <property type="match status" value="1"/>
</dbReference>
<dbReference type="AlphaFoldDB" id="A0A6P8JKQ8"/>
<reference evidence="11" key="1">
    <citation type="submission" date="2025-08" db="UniProtKB">
        <authorList>
            <consortium name="RefSeq"/>
        </authorList>
    </citation>
    <scope>IDENTIFICATION</scope>
    <source>
        <strain evidence="11">Mau12</strain>
        <tissue evidence="11">Whole Body</tissue>
    </source>
</reference>
<evidence type="ECO:0000259" key="9">
    <source>
        <dbReference type="PROSITE" id="PS50240"/>
    </source>
</evidence>
<dbReference type="InterPro" id="IPR009003">
    <property type="entry name" value="Peptidase_S1_PA"/>
</dbReference>
<keyword evidence="1" id="KW-0479">Metal-binding</keyword>
<proteinExistence type="inferred from homology"/>
<comment type="similarity">
    <text evidence="7">Belongs to the peptidase S1 family. CLIP subfamily.</text>
</comment>
<keyword evidence="6" id="KW-0325">Glycoprotein</keyword>
<gene>
    <name evidence="11" type="primary">LOC117138416</name>
</gene>
<dbReference type="PANTHER" id="PTHR24256">
    <property type="entry name" value="TRYPTASE-RELATED"/>
    <property type="match status" value="1"/>
</dbReference>
<keyword evidence="2" id="KW-0732">Signal</keyword>
<name>A0A6P8JKQ8_DROMA</name>
<keyword evidence="5" id="KW-1015">Disulfide bond</keyword>
<dbReference type="PROSITE" id="PS00134">
    <property type="entry name" value="TRYPSIN_HIS"/>
    <property type="match status" value="1"/>
</dbReference>
<dbReference type="PRINTS" id="PR00722">
    <property type="entry name" value="CHYMOTRYPSIN"/>
</dbReference>
<evidence type="ECO:0000256" key="3">
    <source>
        <dbReference type="ARBA" id="ARBA00022837"/>
    </source>
</evidence>
<dbReference type="InterPro" id="IPR018114">
    <property type="entry name" value="TRYPSIN_HIS"/>
</dbReference>
<dbReference type="GeneID" id="117138416"/>
<dbReference type="RefSeq" id="XP_033156403.1">
    <property type="nucleotide sequence ID" value="XM_033300512.1"/>
</dbReference>
<dbReference type="CDD" id="cd00190">
    <property type="entry name" value="Tryp_SPc"/>
    <property type="match status" value="1"/>
</dbReference>
<protein>
    <submittedName>
        <fullName evidence="11">Serine protease grass isoform X2</fullName>
    </submittedName>
</protein>
<evidence type="ECO:0000313" key="11">
    <source>
        <dbReference type="RefSeq" id="XP_033156403.1"/>
    </source>
</evidence>
<dbReference type="SUPFAM" id="SSF50494">
    <property type="entry name" value="Trypsin-like serine proteases"/>
    <property type="match status" value="1"/>
</dbReference>
<dbReference type="InterPro" id="IPR033116">
    <property type="entry name" value="TRYPSIN_SER"/>
</dbReference>
<keyword evidence="3" id="KW-0106">Calcium</keyword>
<dbReference type="InterPro" id="IPR001254">
    <property type="entry name" value="Trypsin_dom"/>
</dbReference>
<dbReference type="PROSITE" id="PS50240">
    <property type="entry name" value="TRYPSIN_DOM"/>
    <property type="match status" value="1"/>
</dbReference>
<dbReference type="Gene3D" id="2.40.10.10">
    <property type="entry name" value="Trypsin-like serine proteases"/>
    <property type="match status" value="3"/>
</dbReference>
<keyword evidence="8" id="KW-0720">Serine protease</keyword>
<keyword evidence="8" id="KW-0378">Hydrolase</keyword>
<evidence type="ECO:0000256" key="7">
    <source>
        <dbReference type="ARBA" id="ARBA00024195"/>
    </source>
</evidence>
<dbReference type="InterPro" id="IPR043504">
    <property type="entry name" value="Peptidase_S1_PA_chymotrypsin"/>
</dbReference>
<dbReference type="InterPro" id="IPR051487">
    <property type="entry name" value="Ser/Thr_Proteases_Immune/Dev"/>
</dbReference>
<dbReference type="GO" id="GO:0006508">
    <property type="term" value="P:proteolysis"/>
    <property type="evidence" value="ECO:0007669"/>
    <property type="project" value="UniProtKB-KW"/>
</dbReference>
<dbReference type="Proteomes" id="UP000515162">
    <property type="component" value="Chromosome 2R"/>
</dbReference>
<dbReference type="PROSITE" id="PS00135">
    <property type="entry name" value="TRYPSIN_SER"/>
    <property type="match status" value="1"/>
</dbReference>
<evidence type="ECO:0000256" key="6">
    <source>
        <dbReference type="ARBA" id="ARBA00023180"/>
    </source>
</evidence>
<keyword evidence="8 11" id="KW-0645">Protease</keyword>
<sequence>MVIVMISRKADCGGSLITARYVLTAAHCISPKYMNVRLGEYDTRHPMSDCNDFGCRPRAYNVDVDKKIVHSNLEYDIGLLRMQRCVTFSDYVRPICLIVGKTFGPISLFNITGWGTNSDGEQQHRLQTATLQQLPQSSFSSDSCKGDSGGPLSALRRFQGQERVFQFGVASKGLRSCGGLGTYTNVTHFTDWILDVIQNHSGEFD</sequence>
<evidence type="ECO:0000256" key="5">
    <source>
        <dbReference type="ARBA" id="ARBA00023157"/>
    </source>
</evidence>
<dbReference type="InterPro" id="IPR001314">
    <property type="entry name" value="Peptidase_S1A"/>
</dbReference>
<dbReference type="FunFam" id="2.40.10.10:FF:000028">
    <property type="entry name" value="Serine protease easter"/>
    <property type="match status" value="1"/>
</dbReference>
<dbReference type="GO" id="GO:0004252">
    <property type="term" value="F:serine-type endopeptidase activity"/>
    <property type="evidence" value="ECO:0007669"/>
    <property type="project" value="InterPro"/>
</dbReference>
<evidence type="ECO:0000313" key="10">
    <source>
        <dbReference type="Proteomes" id="UP000515162"/>
    </source>
</evidence>
<organism evidence="10 11">
    <name type="scientific">Drosophila mauritiana</name>
    <name type="common">Fruit fly</name>
    <dbReference type="NCBI Taxonomy" id="7226"/>
    <lineage>
        <taxon>Eukaryota</taxon>
        <taxon>Metazoa</taxon>
        <taxon>Ecdysozoa</taxon>
        <taxon>Arthropoda</taxon>
        <taxon>Hexapoda</taxon>
        <taxon>Insecta</taxon>
        <taxon>Pterygota</taxon>
        <taxon>Neoptera</taxon>
        <taxon>Endopterygota</taxon>
        <taxon>Diptera</taxon>
        <taxon>Brachycera</taxon>
        <taxon>Muscomorpha</taxon>
        <taxon>Ephydroidea</taxon>
        <taxon>Drosophilidae</taxon>
        <taxon>Drosophila</taxon>
        <taxon>Sophophora</taxon>
    </lineage>
</organism>
<dbReference type="GO" id="GO:0046872">
    <property type="term" value="F:metal ion binding"/>
    <property type="evidence" value="ECO:0007669"/>
    <property type="project" value="UniProtKB-KW"/>
</dbReference>